<dbReference type="AlphaFoldDB" id="A0A0J8THP7"/>
<reference evidence="4" key="1">
    <citation type="journal article" date="2010" name="Genome Res.">
        <title>Population genomic sequencing of Coccidioides fungi reveals recent hybridization and transposon control.</title>
        <authorList>
            <person name="Neafsey D.E."/>
            <person name="Barker B.M."/>
            <person name="Sharpton T.J."/>
            <person name="Stajich J.E."/>
            <person name="Park D.J."/>
            <person name="Whiston E."/>
            <person name="Hung C.-Y."/>
            <person name="McMahan C."/>
            <person name="White J."/>
            <person name="Sykes S."/>
            <person name="Heiman D."/>
            <person name="Young S."/>
            <person name="Zeng Q."/>
            <person name="Abouelleil A."/>
            <person name="Aftuck L."/>
            <person name="Bessette D."/>
            <person name="Brown A."/>
            <person name="FitzGerald M."/>
            <person name="Lui A."/>
            <person name="Macdonald J.P."/>
            <person name="Priest M."/>
            <person name="Orbach M.J."/>
            <person name="Galgiani J.N."/>
            <person name="Kirkland T.N."/>
            <person name="Cole G.T."/>
            <person name="Birren B.W."/>
            <person name="Henn M.R."/>
            <person name="Taylor J.W."/>
            <person name="Rounsley S.D."/>
        </authorList>
    </citation>
    <scope>NUCLEOTIDE SEQUENCE [LARGE SCALE GENOMIC DNA]</scope>
    <source>
        <strain evidence="4">RMSCC 3703</strain>
    </source>
</reference>
<evidence type="ECO:0000313" key="4">
    <source>
        <dbReference type="Proteomes" id="UP000054559"/>
    </source>
</evidence>
<keyword evidence="2" id="KW-0732">Signal</keyword>
<evidence type="ECO:0000313" key="3">
    <source>
        <dbReference type="EMBL" id="KMU73212.1"/>
    </source>
</evidence>
<evidence type="ECO:0000256" key="1">
    <source>
        <dbReference type="SAM" id="MobiDB-lite"/>
    </source>
</evidence>
<proteinExistence type="predicted"/>
<dbReference type="Proteomes" id="UP000054559">
    <property type="component" value="Unassembled WGS sequence"/>
</dbReference>
<sequence>MSNLVESLASTLWLARFNASLAQLLLGEGSSIWVESEHDLLVLERVLLLDAGSLGSGFTLWFSKCGLDFGGVDEAGNVGVGDDVGWEKVVFLEGGWGGGGAVNLVQSSEGRGGPDNEATEERCGMP</sequence>
<feature type="chain" id="PRO_5005309720" evidence="2">
    <location>
        <begin position="23"/>
        <end position="126"/>
    </location>
</feature>
<accession>A0A0J8THP7</accession>
<name>A0A0J8THP7_COCIT</name>
<feature type="region of interest" description="Disordered" evidence="1">
    <location>
        <begin position="105"/>
        <end position="126"/>
    </location>
</feature>
<evidence type="ECO:0000256" key="2">
    <source>
        <dbReference type="SAM" id="SignalP"/>
    </source>
</evidence>
<dbReference type="EMBL" id="DS268129">
    <property type="protein sequence ID" value="KMU73212.1"/>
    <property type="molecule type" value="Genomic_DNA"/>
</dbReference>
<organism evidence="3 4">
    <name type="scientific">Coccidioides immitis RMSCC 3703</name>
    <dbReference type="NCBI Taxonomy" id="454286"/>
    <lineage>
        <taxon>Eukaryota</taxon>
        <taxon>Fungi</taxon>
        <taxon>Dikarya</taxon>
        <taxon>Ascomycota</taxon>
        <taxon>Pezizomycotina</taxon>
        <taxon>Eurotiomycetes</taxon>
        <taxon>Eurotiomycetidae</taxon>
        <taxon>Onygenales</taxon>
        <taxon>Onygenaceae</taxon>
        <taxon>Coccidioides</taxon>
    </lineage>
</organism>
<feature type="signal peptide" evidence="2">
    <location>
        <begin position="1"/>
        <end position="22"/>
    </location>
</feature>
<gene>
    <name evidence="3" type="ORF">CISG_03472</name>
</gene>
<protein>
    <submittedName>
        <fullName evidence="3">Uncharacterized protein</fullName>
    </submittedName>
</protein>